<feature type="transmembrane region" description="Helical" evidence="1">
    <location>
        <begin position="229"/>
        <end position="252"/>
    </location>
</feature>
<dbReference type="EMBL" id="CP019893">
    <property type="protein sequence ID" value="ARS91810.1"/>
    <property type="molecule type" value="Genomic_DNA"/>
</dbReference>
<reference evidence="3" key="1">
    <citation type="submission" date="2017-02" db="EMBL/GenBank/DDBJ databases">
        <title>Natronthermophilus aegyptiacus gen. nov.,sp. nov., an aerobic, extremely halophilic alkalithermophilic archaeon isolated from the athalassohaline Wadi An Natrun, Egypt.</title>
        <authorList>
            <person name="Zhao B."/>
        </authorList>
    </citation>
    <scope>NUCLEOTIDE SEQUENCE [LARGE SCALE GENOMIC DNA]</scope>
    <source>
        <strain evidence="3">JW/NM-HA 15</strain>
    </source>
</reference>
<feature type="transmembrane region" description="Helical" evidence="1">
    <location>
        <begin position="457"/>
        <end position="486"/>
    </location>
</feature>
<dbReference type="Proteomes" id="UP000250088">
    <property type="component" value="Chromosome"/>
</dbReference>
<gene>
    <name evidence="2" type="ORF">B1756_11080</name>
</gene>
<dbReference type="AlphaFoldDB" id="A0A2Z2HX27"/>
<keyword evidence="1" id="KW-1133">Transmembrane helix</keyword>
<feature type="transmembrane region" description="Helical" evidence="1">
    <location>
        <begin position="182"/>
        <end position="209"/>
    </location>
</feature>
<accession>A0A2Z2HX27</accession>
<feature type="transmembrane region" description="Helical" evidence="1">
    <location>
        <begin position="21"/>
        <end position="48"/>
    </location>
</feature>
<protein>
    <submittedName>
        <fullName evidence="2">Uncharacterized protein</fullName>
    </submittedName>
</protein>
<keyword evidence="1" id="KW-0472">Membrane</keyword>
<feature type="transmembrane region" description="Helical" evidence="1">
    <location>
        <begin position="102"/>
        <end position="131"/>
    </location>
</feature>
<feature type="transmembrane region" description="Helical" evidence="1">
    <location>
        <begin position="492"/>
        <end position="514"/>
    </location>
</feature>
<keyword evidence="1" id="KW-0812">Transmembrane</keyword>
<feature type="transmembrane region" description="Helical" evidence="1">
    <location>
        <begin position="60"/>
        <end position="81"/>
    </location>
</feature>
<feature type="transmembrane region" description="Helical" evidence="1">
    <location>
        <begin position="308"/>
        <end position="325"/>
    </location>
</feature>
<keyword evidence="3" id="KW-1185">Reference proteome</keyword>
<proteinExistence type="predicted"/>
<evidence type="ECO:0000256" key="1">
    <source>
        <dbReference type="SAM" id="Phobius"/>
    </source>
</evidence>
<organism evidence="2 3">
    <name type="scientific">Natrarchaeobaculum aegyptiacum</name>
    <dbReference type="NCBI Taxonomy" id="745377"/>
    <lineage>
        <taxon>Archaea</taxon>
        <taxon>Methanobacteriati</taxon>
        <taxon>Methanobacteriota</taxon>
        <taxon>Stenosarchaea group</taxon>
        <taxon>Halobacteria</taxon>
        <taxon>Halobacteriales</taxon>
        <taxon>Natrialbaceae</taxon>
        <taxon>Natrarchaeobaculum</taxon>
    </lineage>
</organism>
<sequence length="529" mass="54384">MIARTELRRRWRALLDEELQFVATLLVVLLFGTFSLFGPVAAFGAGLGVRSGDAGSPIDWVRLALVTVWLILAGIVAYRGYANTLRPDRLDGMLTTVSPRELLGGVVLAEGLTWGGPAVAYGLVLVLAFAVGAGSPLAIPAATVALLATVVTAVISGFLLALAVRNAGVRSPLLTRLRTPMFAVLAVGYVWVFASGSFDAVFGPILQILEPTPVGWLADLAMVGTDPDASAVRGVGAIVVTAVYVLGMTVTLPRLAAWLWYADGVHVERGGDASVDELEEEGRLTRLVSRPVVGVAVADWKRARRAPITLSFVLYPLIVLINPIATVVQTGTVGGSFPLWIVLCGAWVTGAAFTLNVVGNEGGVLPTTVLSADPGRALVVGHTLAGVGLFGTATIVATVVLGIASPHPSTTVATLTLSAVVLVACAGPLATGIGTVFPRLESVTIGRNTEAIVPSNFAFAGYSIVLLGCALPAILAHTGVIGGWLASAFGTPVWVVGLGGTAVTALLVGTGAVLSARHAIGAVESHRLE</sequence>
<name>A0A2Z2HX27_9EURY</name>
<feature type="transmembrane region" description="Helical" evidence="1">
    <location>
        <begin position="415"/>
        <end position="437"/>
    </location>
</feature>
<evidence type="ECO:0000313" key="3">
    <source>
        <dbReference type="Proteomes" id="UP000250088"/>
    </source>
</evidence>
<dbReference type="KEGG" id="naj:B1756_11080"/>
<evidence type="ECO:0000313" key="2">
    <source>
        <dbReference type="EMBL" id="ARS91810.1"/>
    </source>
</evidence>
<feature type="transmembrane region" description="Helical" evidence="1">
    <location>
        <begin position="137"/>
        <end position="162"/>
    </location>
</feature>
<feature type="transmembrane region" description="Helical" evidence="1">
    <location>
        <begin position="379"/>
        <end position="403"/>
    </location>
</feature>
<feature type="transmembrane region" description="Helical" evidence="1">
    <location>
        <begin position="337"/>
        <end position="358"/>
    </location>
</feature>